<dbReference type="OrthoDB" id="1017066at2"/>
<feature type="signal peptide" evidence="1">
    <location>
        <begin position="1"/>
        <end position="22"/>
    </location>
</feature>
<evidence type="ECO:0000259" key="2">
    <source>
        <dbReference type="Pfam" id="PF17415"/>
    </source>
</evidence>
<accession>A0A1B1SBV2</accession>
<dbReference type="InterPro" id="IPR035376">
    <property type="entry name" value="NigD_C"/>
</dbReference>
<proteinExistence type="predicted"/>
<gene>
    <name evidence="3" type="ORF">A4V02_11700</name>
    <name evidence="4" type="ORF">E5333_03510</name>
</gene>
<dbReference type="EMBL" id="SRYD01000010">
    <property type="protein sequence ID" value="TGY75586.1"/>
    <property type="molecule type" value="Genomic_DNA"/>
</dbReference>
<dbReference type="Proteomes" id="UP000306630">
    <property type="component" value="Unassembled WGS sequence"/>
</dbReference>
<dbReference type="PROSITE" id="PS51257">
    <property type="entry name" value="PROKAR_LIPOPROTEIN"/>
    <property type="match status" value="1"/>
</dbReference>
<dbReference type="Gene3D" id="2.60.40.2370">
    <property type="entry name" value="NigD-like, C-terminal beta sandwich domain"/>
    <property type="match status" value="1"/>
</dbReference>
<evidence type="ECO:0000256" key="1">
    <source>
        <dbReference type="SAM" id="SignalP"/>
    </source>
</evidence>
<dbReference type="AlphaFoldDB" id="A0A1B1SBV2"/>
<protein>
    <recommendedName>
        <fullName evidence="2">NigD-like C-terminal domain-containing protein</fullName>
    </recommendedName>
</protein>
<keyword evidence="5" id="KW-1185">Reference proteome</keyword>
<name>A0A1B1SBV2_9BACT</name>
<dbReference type="Pfam" id="PF17415">
    <property type="entry name" value="NigD_C"/>
    <property type="match status" value="1"/>
</dbReference>
<dbReference type="GeneID" id="65537536"/>
<sequence length="227" mass="25791">MKHSLRHIRLCIPAIIMSGVMASCSTDDDYNDRIFYSSIVTIQSTDEASGTVFTFQRYDDSPLITLTAAGRTVDKGRVGSRALLYYYPESGDPYASGPVEIRSLGAINCDTAIIRPIERYEWDHDAIFLNSIWRTGEYINLRMRAEYSDKPRYFGLVVDSLTMDNPWPEAYILHNLDGAPPGYLRESYASFDISKVWSQPGCLGLRIHVNDSNLPADTYEFPKRTEY</sequence>
<feature type="chain" id="PRO_5012181630" description="NigD-like C-terminal domain-containing protein" evidence="1">
    <location>
        <begin position="23"/>
        <end position="227"/>
    </location>
</feature>
<reference evidence="5" key="1">
    <citation type="submission" date="2016-04" db="EMBL/GenBank/DDBJ databases">
        <title>Complete Genome Sequences of Twelve Strains of a Stable Defined Moderately Diverse Mouse Microbiota 2 (sDMDMm2).</title>
        <authorList>
            <person name="Uchimura Y."/>
            <person name="Wyss M."/>
            <person name="Brugiroux S."/>
            <person name="Limenitakis J.P."/>
            <person name="Stecher B."/>
            <person name="McCoy K.D."/>
            <person name="Macpherson A.J."/>
        </authorList>
    </citation>
    <scope>NUCLEOTIDE SEQUENCE [LARGE SCALE GENOMIC DNA]</scope>
    <source>
        <strain evidence="5">YL27</strain>
    </source>
</reference>
<reference evidence="3" key="2">
    <citation type="submission" date="2017-04" db="EMBL/GenBank/DDBJ databases">
        <title>Complete Genome Sequences of Twelve Strains of a Stable Defined Moderately Diverse Mouse Microbiota 2 (sDMDMm2).</title>
        <authorList>
            <person name="Uchimura Y."/>
            <person name="Wyss M."/>
            <person name="Brugiroux S."/>
            <person name="Limenitakis J.P."/>
            <person name="Stecher B."/>
            <person name="McCoy K.D."/>
            <person name="Macpherson A.J."/>
        </authorList>
    </citation>
    <scope>NUCLEOTIDE SEQUENCE</scope>
    <source>
        <strain evidence="3">YL27</strain>
    </source>
</reference>
<reference evidence="4 6" key="3">
    <citation type="submission" date="2019-04" db="EMBL/GenBank/DDBJ databases">
        <title>Microbes associate with the intestines of laboratory mice.</title>
        <authorList>
            <person name="Navarre W."/>
            <person name="Wong E."/>
            <person name="Huang K."/>
            <person name="Tropini C."/>
            <person name="Ng K."/>
            <person name="Yu B."/>
        </authorList>
    </citation>
    <scope>NUCLEOTIDE SEQUENCE [LARGE SCALE GENOMIC DNA]</scope>
    <source>
        <strain evidence="4 6">NM06_A21</strain>
    </source>
</reference>
<evidence type="ECO:0000313" key="6">
    <source>
        <dbReference type="Proteomes" id="UP000306630"/>
    </source>
</evidence>
<dbReference type="InterPro" id="IPR038143">
    <property type="entry name" value="NigD-like_C_dom_sf"/>
</dbReference>
<feature type="domain" description="NigD-like C-terminal" evidence="2">
    <location>
        <begin position="123"/>
        <end position="221"/>
    </location>
</feature>
<dbReference type="RefSeq" id="WP_084274124.1">
    <property type="nucleotide sequence ID" value="NZ_CAJTAP010000007.1"/>
</dbReference>
<keyword evidence="1" id="KW-0732">Signal</keyword>
<evidence type="ECO:0000313" key="3">
    <source>
        <dbReference type="EMBL" id="ANU64314.2"/>
    </source>
</evidence>
<dbReference type="EMBL" id="CP015402">
    <property type="protein sequence ID" value="ANU64314.2"/>
    <property type="molecule type" value="Genomic_DNA"/>
</dbReference>
<dbReference type="Proteomes" id="UP000186351">
    <property type="component" value="Chromosome"/>
</dbReference>
<evidence type="ECO:0000313" key="4">
    <source>
        <dbReference type="EMBL" id="TGY75586.1"/>
    </source>
</evidence>
<evidence type="ECO:0000313" key="5">
    <source>
        <dbReference type="Proteomes" id="UP000186351"/>
    </source>
</evidence>
<organism evidence="3 5">
    <name type="scientific">Muribaculum intestinale</name>
    <dbReference type="NCBI Taxonomy" id="1796646"/>
    <lineage>
        <taxon>Bacteria</taxon>
        <taxon>Pseudomonadati</taxon>
        <taxon>Bacteroidota</taxon>
        <taxon>Bacteroidia</taxon>
        <taxon>Bacteroidales</taxon>
        <taxon>Muribaculaceae</taxon>
        <taxon>Muribaculum</taxon>
    </lineage>
</organism>
<dbReference type="KEGG" id="pary:A4V02_11700"/>
<dbReference type="STRING" id="1796646.A4V02_11700"/>
<accession>A0A1Z2XGM9</accession>